<dbReference type="PANTHER" id="PTHR43297:SF2">
    <property type="entry name" value="DIPEPTIDE TRANSPORT ATP-BINDING PROTEIN DPPD"/>
    <property type="match status" value="1"/>
</dbReference>
<dbReference type="Pfam" id="PF00005">
    <property type="entry name" value="ABC_tran"/>
    <property type="match status" value="2"/>
</dbReference>
<dbReference type="Proteomes" id="UP001139336">
    <property type="component" value="Unassembled WGS sequence"/>
</dbReference>
<dbReference type="InterPro" id="IPR013563">
    <property type="entry name" value="Oligopep_ABC_C"/>
</dbReference>
<dbReference type="SUPFAM" id="SSF52540">
    <property type="entry name" value="P-loop containing nucleoside triphosphate hydrolases"/>
    <property type="match status" value="2"/>
</dbReference>
<reference evidence="9" key="1">
    <citation type="submission" date="2022-01" db="EMBL/GenBank/DDBJ databases">
        <title>Corynebacterium sp. nov isolated from isolated from the feces of the greater white-fronted geese (Anser albifrons) at Poyang Lake, PR China.</title>
        <authorList>
            <person name="Liu Q."/>
        </authorList>
    </citation>
    <scope>NUCLEOTIDE SEQUENCE</scope>
    <source>
        <strain evidence="9">JCM 32435</strain>
    </source>
</reference>
<feature type="domain" description="ABC transporter" evidence="8">
    <location>
        <begin position="4"/>
        <end position="246"/>
    </location>
</feature>
<dbReference type="InterPro" id="IPR003593">
    <property type="entry name" value="AAA+_ATPase"/>
</dbReference>
<evidence type="ECO:0000259" key="8">
    <source>
        <dbReference type="PROSITE" id="PS50893"/>
    </source>
</evidence>
<dbReference type="Pfam" id="PF08352">
    <property type="entry name" value="oligo_HPY"/>
    <property type="match status" value="1"/>
</dbReference>
<proteinExistence type="inferred from homology"/>
<keyword evidence="5" id="KW-0547">Nucleotide-binding</keyword>
<evidence type="ECO:0000256" key="2">
    <source>
        <dbReference type="ARBA" id="ARBA00005417"/>
    </source>
</evidence>
<evidence type="ECO:0000256" key="7">
    <source>
        <dbReference type="ARBA" id="ARBA00023136"/>
    </source>
</evidence>
<evidence type="ECO:0000256" key="6">
    <source>
        <dbReference type="ARBA" id="ARBA00022840"/>
    </source>
</evidence>
<comment type="similarity">
    <text evidence="2">Belongs to the ABC transporter superfamily.</text>
</comment>
<dbReference type="CDD" id="cd03257">
    <property type="entry name" value="ABC_NikE_OppD_transporters"/>
    <property type="match status" value="2"/>
</dbReference>
<evidence type="ECO:0000256" key="3">
    <source>
        <dbReference type="ARBA" id="ARBA00022448"/>
    </source>
</evidence>
<dbReference type="PROSITE" id="PS50893">
    <property type="entry name" value="ABC_TRANSPORTER_2"/>
    <property type="match status" value="2"/>
</dbReference>
<dbReference type="PROSITE" id="PS00211">
    <property type="entry name" value="ABC_TRANSPORTER_1"/>
    <property type="match status" value="2"/>
</dbReference>
<keyword evidence="6 9" id="KW-0067">ATP-binding</keyword>
<evidence type="ECO:0000313" key="10">
    <source>
        <dbReference type="Proteomes" id="UP001139336"/>
    </source>
</evidence>
<dbReference type="SMART" id="SM00382">
    <property type="entry name" value="AAA"/>
    <property type="match status" value="2"/>
</dbReference>
<evidence type="ECO:0000256" key="1">
    <source>
        <dbReference type="ARBA" id="ARBA00004202"/>
    </source>
</evidence>
<protein>
    <submittedName>
        <fullName evidence="9">ABC transporter ATP-binding protein</fullName>
    </submittedName>
</protein>
<dbReference type="RefSeq" id="WP_236117935.1">
    <property type="nucleotide sequence ID" value="NZ_JAKGSI010000001.1"/>
</dbReference>
<sequence length="504" mass="55513">MTTSTPPTLSVSGLSIPGILDDVSFDIGPGERVGLIGESGSGKSLTALSVTRLLPENLDARGTIRLAGEELPRSDAAMQKLRGTRVAMVFQEPMTALDPLMKASDQILEALHVHGVHGAEASRRARSLWEDVGLREDRWHAYPHQLSGGQRQRVLIAMALAHDPDLLICDEPTTALDVTVQKHIVDLILTLVERKGTGLLFITHDLGLVQRTCEKVVVMQRGRIVETGPTETVLRDPQHEYTRSLVAHSQPRISPPRSTEDAPVVLRAEGLRKVHPRPARRGGPVTALDGVDLELRRGARLGIVGESGSGKSSLLRLLAGLDTPTEGRVESEGQRIHMVFQDPMSSLDPRMRVESIVGEPLRGQRLSRAERRERVREVLHAVGIGDDALRRFPHEFSGGQRQRISIARALALQPDILLADEPVSALDVTVRSTIIELLEKLCEDFDLSLVFVSHDLTVTRYLCEEMLIMRQGRVIERGPSEELMRHPSSDYARELIAAVPTLRG</sequence>
<gene>
    <name evidence="9" type="ORF">L1O03_03070</name>
</gene>
<comment type="caution">
    <text evidence="9">The sequence shown here is derived from an EMBL/GenBank/DDBJ whole genome shotgun (WGS) entry which is preliminary data.</text>
</comment>
<organism evidence="9 10">
    <name type="scientific">Corynebacterium uropygiale</name>
    <dbReference type="NCBI Taxonomy" id="1775911"/>
    <lineage>
        <taxon>Bacteria</taxon>
        <taxon>Bacillati</taxon>
        <taxon>Actinomycetota</taxon>
        <taxon>Actinomycetes</taxon>
        <taxon>Mycobacteriales</taxon>
        <taxon>Corynebacteriaceae</taxon>
        <taxon>Corynebacterium</taxon>
    </lineage>
</organism>
<dbReference type="Gene3D" id="3.40.50.300">
    <property type="entry name" value="P-loop containing nucleotide triphosphate hydrolases"/>
    <property type="match status" value="2"/>
</dbReference>
<dbReference type="GO" id="GO:0016887">
    <property type="term" value="F:ATP hydrolysis activity"/>
    <property type="evidence" value="ECO:0007669"/>
    <property type="project" value="InterPro"/>
</dbReference>
<dbReference type="GO" id="GO:0015833">
    <property type="term" value="P:peptide transport"/>
    <property type="evidence" value="ECO:0007669"/>
    <property type="project" value="InterPro"/>
</dbReference>
<dbReference type="InterPro" id="IPR050388">
    <property type="entry name" value="ABC_Ni/Peptide_Import"/>
</dbReference>
<evidence type="ECO:0000313" key="9">
    <source>
        <dbReference type="EMBL" id="MCF4006160.1"/>
    </source>
</evidence>
<keyword evidence="7" id="KW-0472">Membrane</keyword>
<dbReference type="InterPro" id="IPR017871">
    <property type="entry name" value="ABC_transporter-like_CS"/>
</dbReference>
<dbReference type="EMBL" id="JAKGSI010000001">
    <property type="protein sequence ID" value="MCF4006160.1"/>
    <property type="molecule type" value="Genomic_DNA"/>
</dbReference>
<dbReference type="GO" id="GO:0005524">
    <property type="term" value="F:ATP binding"/>
    <property type="evidence" value="ECO:0007669"/>
    <property type="project" value="UniProtKB-KW"/>
</dbReference>
<dbReference type="NCBIfam" id="NF008453">
    <property type="entry name" value="PRK11308.1"/>
    <property type="match status" value="2"/>
</dbReference>
<dbReference type="PANTHER" id="PTHR43297">
    <property type="entry name" value="OLIGOPEPTIDE TRANSPORT ATP-BINDING PROTEIN APPD"/>
    <property type="match status" value="1"/>
</dbReference>
<evidence type="ECO:0000256" key="4">
    <source>
        <dbReference type="ARBA" id="ARBA00022475"/>
    </source>
</evidence>
<keyword evidence="4" id="KW-1003">Cell membrane</keyword>
<evidence type="ECO:0000256" key="5">
    <source>
        <dbReference type="ARBA" id="ARBA00022741"/>
    </source>
</evidence>
<dbReference type="InterPro" id="IPR003439">
    <property type="entry name" value="ABC_transporter-like_ATP-bd"/>
</dbReference>
<feature type="domain" description="ABC transporter" evidence="8">
    <location>
        <begin position="266"/>
        <end position="496"/>
    </location>
</feature>
<accession>A0A9X1QQ54</accession>
<keyword evidence="10" id="KW-1185">Reference proteome</keyword>
<keyword evidence="3" id="KW-0813">Transport</keyword>
<name>A0A9X1QQ54_9CORY</name>
<dbReference type="InterPro" id="IPR027417">
    <property type="entry name" value="P-loop_NTPase"/>
</dbReference>
<dbReference type="GO" id="GO:0005886">
    <property type="term" value="C:plasma membrane"/>
    <property type="evidence" value="ECO:0007669"/>
    <property type="project" value="UniProtKB-SubCell"/>
</dbReference>
<comment type="subcellular location">
    <subcellularLocation>
        <location evidence="1">Cell membrane</location>
        <topology evidence="1">Peripheral membrane protein</topology>
    </subcellularLocation>
</comment>
<dbReference type="AlphaFoldDB" id="A0A9X1QQ54"/>